<sequence length="518" mass="55352">MSMFESKLKTAVVVSIAGAGFVAGPQIVEASFGSETLRNGMENEDVKQLQEVLKDRGYFTFHTATGYFGSITEDALRRYQKDNNLTVDGIAGPQTFGSLGAASGQSATGNSSSSSSSSASESTSVTPVSNTNRVMRQGTRGEDVSRLQVYLKKAGFYDHPSISGTYGPATKRAVEQFQRARGLQVDGFAGPQTLSKVNEEIGSSSSSSSGSSSNSTASPGSNVTLNGQILRSGNSGKAVELLQTELKKLGFFSATVSGSYNQSTVNAVRDLQRQANIKVDGVYGPQTHRQIERGITKKIEDTPPSNDQSSSGSSSSLVVKKGDRSDSVREVQSMLKATGHFNANTTGYFGDITESAVKSFQRQWNFTPSGEVTKMTMEKLEEVSAVHMGEASRNGSEPGFQPINVVSDASNYMGVKYLWGGTTPAGFDCSGFIQFVFKANGKDLPRTVAQQWNAMTSVSSPRVGDVVFFETYRPGPSHNGIYIGNNQFIHSGSSTGVTVASLNSSYWAPRYLGAKRVR</sequence>
<comment type="similarity">
    <text evidence="1">Belongs to the peptidase C40 family.</text>
</comment>
<evidence type="ECO:0000256" key="4">
    <source>
        <dbReference type="ARBA" id="ARBA00022807"/>
    </source>
</evidence>
<name>A0A1D7QRX8_9BACI</name>
<dbReference type="InterPro" id="IPR051202">
    <property type="entry name" value="Peptidase_C40"/>
</dbReference>
<dbReference type="PANTHER" id="PTHR47053:SF1">
    <property type="entry name" value="MUREIN DD-ENDOPEPTIDASE MEPH-RELATED"/>
    <property type="match status" value="1"/>
</dbReference>
<dbReference type="InterPro" id="IPR038765">
    <property type="entry name" value="Papain-like_cys_pep_sf"/>
</dbReference>
<evidence type="ECO:0000256" key="2">
    <source>
        <dbReference type="ARBA" id="ARBA00022670"/>
    </source>
</evidence>
<dbReference type="InterPro" id="IPR002477">
    <property type="entry name" value="Peptidoglycan-bd-like"/>
</dbReference>
<dbReference type="PATRIC" id="fig|632773.3.peg.404"/>
<dbReference type="GO" id="GO:0006508">
    <property type="term" value="P:proteolysis"/>
    <property type="evidence" value="ECO:0007669"/>
    <property type="project" value="UniProtKB-KW"/>
</dbReference>
<feature type="region of interest" description="Disordered" evidence="5">
    <location>
        <begin position="295"/>
        <end position="325"/>
    </location>
</feature>
<dbReference type="SUPFAM" id="SSF54001">
    <property type="entry name" value="Cysteine proteinases"/>
    <property type="match status" value="1"/>
</dbReference>
<feature type="compositionally biased region" description="Low complexity" evidence="5">
    <location>
        <begin position="100"/>
        <end position="126"/>
    </location>
</feature>
<dbReference type="Gene3D" id="3.90.1720.10">
    <property type="entry name" value="endopeptidase domain like (from Nostoc punctiforme)"/>
    <property type="match status" value="1"/>
</dbReference>
<dbReference type="PANTHER" id="PTHR47053">
    <property type="entry name" value="MUREIN DD-ENDOPEPTIDASE MEPH-RELATED"/>
    <property type="match status" value="1"/>
</dbReference>
<dbReference type="AlphaFoldDB" id="A0A1D7QRX8"/>
<feature type="region of interest" description="Disordered" evidence="5">
    <location>
        <begin position="98"/>
        <end position="142"/>
    </location>
</feature>
<dbReference type="EMBL" id="CP012502">
    <property type="protein sequence ID" value="AOM81767.1"/>
    <property type="molecule type" value="Genomic_DNA"/>
</dbReference>
<dbReference type="Gene3D" id="1.10.101.10">
    <property type="entry name" value="PGBD-like superfamily/PGBD"/>
    <property type="match status" value="4"/>
</dbReference>
<evidence type="ECO:0000256" key="3">
    <source>
        <dbReference type="ARBA" id="ARBA00022801"/>
    </source>
</evidence>
<evidence type="ECO:0000256" key="5">
    <source>
        <dbReference type="SAM" id="MobiDB-lite"/>
    </source>
</evidence>
<evidence type="ECO:0000313" key="8">
    <source>
        <dbReference type="Proteomes" id="UP000094463"/>
    </source>
</evidence>
<proteinExistence type="inferred from homology"/>
<accession>A0A1D7QRX8</accession>
<dbReference type="InterPro" id="IPR000064">
    <property type="entry name" value="NLP_P60_dom"/>
</dbReference>
<dbReference type="Pfam" id="PF00877">
    <property type="entry name" value="NLPC_P60"/>
    <property type="match status" value="1"/>
</dbReference>
<keyword evidence="8" id="KW-1185">Reference proteome</keyword>
<protein>
    <submittedName>
        <fullName evidence="7">Cell wall lytic activity</fullName>
    </submittedName>
</protein>
<gene>
    <name evidence="7" type="primary">lytE-1</name>
    <name evidence="7" type="ORF">BBEV_0373</name>
</gene>
<dbReference type="InterPro" id="IPR036366">
    <property type="entry name" value="PGBDSf"/>
</dbReference>
<dbReference type="RefSeq" id="WP_232318251.1">
    <property type="nucleotide sequence ID" value="NZ_CP012502.1"/>
</dbReference>
<feature type="domain" description="NlpC/P60" evidence="6">
    <location>
        <begin position="399"/>
        <end position="518"/>
    </location>
</feature>
<feature type="compositionally biased region" description="Low complexity" evidence="5">
    <location>
        <begin position="202"/>
        <end position="221"/>
    </location>
</feature>
<dbReference type="SUPFAM" id="SSF47090">
    <property type="entry name" value="PGBD-like"/>
    <property type="match status" value="4"/>
</dbReference>
<keyword evidence="4" id="KW-0788">Thiol protease</keyword>
<dbReference type="Proteomes" id="UP000094463">
    <property type="component" value="Chromosome"/>
</dbReference>
<dbReference type="PROSITE" id="PS51935">
    <property type="entry name" value="NLPC_P60"/>
    <property type="match status" value="1"/>
</dbReference>
<keyword evidence="3" id="KW-0378">Hydrolase</keyword>
<keyword evidence="2" id="KW-0645">Protease</keyword>
<evidence type="ECO:0000313" key="7">
    <source>
        <dbReference type="EMBL" id="AOM81767.1"/>
    </source>
</evidence>
<feature type="region of interest" description="Disordered" evidence="5">
    <location>
        <begin position="199"/>
        <end position="229"/>
    </location>
</feature>
<organism evidence="7 8">
    <name type="scientific">Salisediminibacterium beveridgei</name>
    <dbReference type="NCBI Taxonomy" id="632773"/>
    <lineage>
        <taxon>Bacteria</taxon>
        <taxon>Bacillati</taxon>
        <taxon>Bacillota</taxon>
        <taxon>Bacilli</taxon>
        <taxon>Bacillales</taxon>
        <taxon>Bacillaceae</taxon>
        <taxon>Salisediminibacterium</taxon>
    </lineage>
</organism>
<evidence type="ECO:0000256" key="1">
    <source>
        <dbReference type="ARBA" id="ARBA00007074"/>
    </source>
</evidence>
<dbReference type="Pfam" id="PF01471">
    <property type="entry name" value="PG_binding_1"/>
    <property type="match status" value="4"/>
</dbReference>
<evidence type="ECO:0000259" key="6">
    <source>
        <dbReference type="PROSITE" id="PS51935"/>
    </source>
</evidence>
<dbReference type="InterPro" id="IPR036365">
    <property type="entry name" value="PGBD-like_sf"/>
</dbReference>
<reference evidence="7 8" key="1">
    <citation type="submission" date="2015-08" db="EMBL/GenBank/DDBJ databases">
        <title>The complete genome sequence of Bacillus beveridgei MLTeJB.</title>
        <authorList>
            <person name="Hanson T.E."/>
            <person name="Mesa C."/>
            <person name="Basesman S.M."/>
            <person name="Oremland R.S."/>
        </authorList>
    </citation>
    <scope>NUCLEOTIDE SEQUENCE [LARGE SCALE GENOMIC DNA]</scope>
    <source>
        <strain evidence="7 8">MLTeJB</strain>
    </source>
</reference>
<dbReference type="STRING" id="632773.BBEV_0373"/>
<dbReference type="KEGG" id="bbev:BBEV_0373"/>
<dbReference type="GO" id="GO:0008234">
    <property type="term" value="F:cysteine-type peptidase activity"/>
    <property type="evidence" value="ECO:0007669"/>
    <property type="project" value="UniProtKB-KW"/>
</dbReference>